<dbReference type="GO" id="GO:0007165">
    <property type="term" value="P:signal transduction"/>
    <property type="evidence" value="ECO:0007669"/>
    <property type="project" value="InterPro"/>
</dbReference>
<name>A0A6I9NUI1_9TELE</name>
<dbReference type="Pfam" id="PF02185">
    <property type="entry name" value="HR1"/>
    <property type="match status" value="1"/>
</dbReference>
<feature type="domain" description="REM-1" evidence="1">
    <location>
        <begin position="53"/>
        <end position="93"/>
    </location>
</feature>
<keyword evidence="2" id="KW-1185">Reference proteome</keyword>
<dbReference type="SUPFAM" id="SSF46585">
    <property type="entry name" value="HR1 repeat"/>
    <property type="match status" value="2"/>
</dbReference>
<dbReference type="KEGG" id="ncc:104952914"/>
<evidence type="ECO:0000313" key="2">
    <source>
        <dbReference type="Proteomes" id="UP000504611"/>
    </source>
</evidence>
<accession>A0A6I9NUI1</accession>
<sequence>DRKMVTTAQQMLQDSRTKIELLRMQIVKVSQARDGVDGALGQPEEMVGALELRLAELLHHMKIESAVAEGAKNVVKQLSGRKVQDRRVLAEVRDSWILHVLLVA</sequence>
<dbReference type="GeneID" id="104952914"/>
<feature type="non-terminal residue" evidence="3">
    <location>
        <position position="1"/>
    </location>
</feature>
<dbReference type="Gene3D" id="1.10.287.160">
    <property type="entry name" value="HR1 repeat"/>
    <property type="match status" value="2"/>
</dbReference>
<dbReference type="InterPro" id="IPR036274">
    <property type="entry name" value="HR1_rpt_sf"/>
</dbReference>
<gene>
    <name evidence="3" type="primary">LOC104952914</name>
</gene>
<evidence type="ECO:0000313" key="3">
    <source>
        <dbReference type="RefSeq" id="XP_010778126.1"/>
    </source>
</evidence>
<dbReference type="RefSeq" id="XP_010778126.1">
    <property type="nucleotide sequence ID" value="XM_010779824.1"/>
</dbReference>
<protein>
    <submittedName>
        <fullName evidence="3">Serine/threonine-protein kinase N1-like</fullName>
    </submittedName>
</protein>
<dbReference type="AlphaFoldDB" id="A0A6I9NUI1"/>
<dbReference type="OrthoDB" id="9950545at2759"/>
<proteinExistence type="predicted"/>
<evidence type="ECO:0000259" key="1">
    <source>
        <dbReference type="Pfam" id="PF02185"/>
    </source>
</evidence>
<dbReference type="InterPro" id="IPR011072">
    <property type="entry name" value="HR1_rho-bd"/>
</dbReference>
<dbReference type="Proteomes" id="UP000504611">
    <property type="component" value="Unplaced"/>
</dbReference>
<reference evidence="3" key="1">
    <citation type="submission" date="2025-08" db="UniProtKB">
        <authorList>
            <consortium name="RefSeq"/>
        </authorList>
    </citation>
    <scope>IDENTIFICATION</scope>
    <source>
        <tissue evidence="3">Muscle</tissue>
    </source>
</reference>
<organism evidence="2 3">
    <name type="scientific">Notothenia coriiceps</name>
    <name type="common">black rockcod</name>
    <dbReference type="NCBI Taxonomy" id="8208"/>
    <lineage>
        <taxon>Eukaryota</taxon>
        <taxon>Metazoa</taxon>
        <taxon>Chordata</taxon>
        <taxon>Craniata</taxon>
        <taxon>Vertebrata</taxon>
        <taxon>Euteleostomi</taxon>
        <taxon>Actinopterygii</taxon>
        <taxon>Neopterygii</taxon>
        <taxon>Teleostei</taxon>
        <taxon>Neoteleostei</taxon>
        <taxon>Acanthomorphata</taxon>
        <taxon>Eupercaria</taxon>
        <taxon>Perciformes</taxon>
        <taxon>Notothenioidei</taxon>
        <taxon>Nototheniidae</taxon>
        <taxon>Notothenia</taxon>
    </lineage>
</organism>